<evidence type="ECO:0000313" key="1">
    <source>
        <dbReference type="EMBL" id="KKN62588.1"/>
    </source>
</evidence>
<dbReference type="EMBL" id="LAZR01000618">
    <property type="protein sequence ID" value="KKN62588.1"/>
    <property type="molecule type" value="Genomic_DNA"/>
</dbReference>
<reference evidence="1" key="1">
    <citation type="journal article" date="2015" name="Nature">
        <title>Complex archaea that bridge the gap between prokaryotes and eukaryotes.</title>
        <authorList>
            <person name="Spang A."/>
            <person name="Saw J.H."/>
            <person name="Jorgensen S.L."/>
            <person name="Zaremba-Niedzwiedzka K."/>
            <person name="Martijn J."/>
            <person name="Lind A.E."/>
            <person name="van Eijk R."/>
            <person name="Schleper C."/>
            <person name="Guy L."/>
            <person name="Ettema T.J."/>
        </authorList>
    </citation>
    <scope>NUCLEOTIDE SEQUENCE</scope>
</reference>
<name>A0A0F9V9S2_9ZZZZ</name>
<comment type="caution">
    <text evidence="1">The sequence shown here is derived from an EMBL/GenBank/DDBJ whole genome shotgun (WGS) entry which is preliminary data.</text>
</comment>
<proteinExistence type="predicted"/>
<dbReference type="AlphaFoldDB" id="A0A0F9V9S2"/>
<sequence>MSESRVGVFERVLKAKQKRDIADKMLVWLKDSDFASWLDATNMIHQVAKAIDEEPYDVWKAYDILRSVRRIELRSPNGRKGGYVADFTPLAKTVEVRATLCNAASCPILKSIREVFPDAK</sequence>
<gene>
    <name evidence="1" type="ORF">LCGC14_0509990</name>
</gene>
<accession>A0A0F9V9S2</accession>
<protein>
    <submittedName>
        <fullName evidence="1">Uncharacterized protein</fullName>
    </submittedName>
</protein>
<organism evidence="1">
    <name type="scientific">marine sediment metagenome</name>
    <dbReference type="NCBI Taxonomy" id="412755"/>
    <lineage>
        <taxon>unclassified sequences</taxon>
        <taxon>metagenomes</taxon>
        <taxon>ecological metagenomes</taxon>
    </lineage>
</organism>